<feature type="transmembrane region" description="Helical" evidence="1">
    <location>
        <begin position="13"/>
        <end position="30"/>
    </location>
</feature>
<dbReference type="Proteomes" id="UP001407347">
    <property type="component" value="Unassembled WGS sequence"/>
</dbReference>
<sequence length="113" mass="12397">MTAIDIASLLRDYGPWGMIGMLCLVVVYLHKLVQSCQEARVSDAKVNTSALERQASTNIETAAGLNAIREGQTEVLRMLAVTQREIESGDERVHDKLNAIQGRVDTICRGGVR</sequence>
<keyword evidence="1" id="KW-0812">Transmembrane</keyword>
<keyword evidence="1" id="KW-1133">Transmembrane helix</keyword>
<comment type="caution">
    <text evidence="2">The sequence shown here is derived from an EMBL/GenBank/DDBJ whole genome shotgun (WGS) entry which is preliminary data.</text>
</comment>
<evidence type="ECO:0000256" key="1">
    <source>
        <dbReference type="SAM" id="Phobius"/>
    </source>
</evidence>
<keyword evidence="1" id="KW-0472">Membrane</keyword>
<evidence type="ECO:0008006" key="4">
    <source>
        <dbReference type="Google" id="ProtNLM"/>
    </source>
</evidence>
<gene>
    <name evidence="2" type="ORF">PUR29_33170</name>
</gene>
<evidence type="ECO:0000313" key="3">
    <source>
        <dbReference type="Proteomes" id="UP001407347"/>
    </source>
</evidence>
<keyword evidence="3" id="KW-1185">Reference proteome</keyword>
<protein>
    <recommendedName>
        <fullName evidence="4">Bacteriophage protein</fullName>
    </recommendedName>
</protein>
<dbReference type="RefSeq" id="WP_346013597.1">
    <property type="nucleotide sequence ID" value="NZ_JAQYXP010000005.1"/>
</dbReference>
<dbReference type="EMBL" id="JAQYXP010000005">
    <property type="protein sequence ID" value="MEN3238301.1"/>
    <property type="molecule type" value="Genomic_DNA"/>
</dbReference>
<accession>A0ABV0A552</accession>
<proteinExistence type="predicted"/>
<organism evidence="2 3">
    <name type="scientific">Methylobacterium ajmalii</name>
    <dbReference type="NCBI Taxonomy" id="2738439"/>
    <lineage>
        <taxon>Bacteria</taxon>
        <taxon>Pseudomonadati</taxon>
        <taxon>Pseudomonadota</taxon>
        <taxon>Alphaproteobacteria</taxon>
        <taxon>Hyphomicrobiales</taxon>
        <taxon>Methylobacteriaceae</taxon>
        <taxon>Methylobacterium</taxon>
    </lineage>
</organism>
<evidence type="ECO:0000313" key="2">
    <source>
        <dbReference type="EMBL" id="MEN3238301.1"/>
    </source>
</evidence>
<reference evidence="2 3" key="1">
    <citation type="journal article" date="2023" name="PLoS ONE">
        <title>Complete genome assembly of Hawai'i environmental nontuberculous mycobacteria reveals unexpected co-isolation with methylobacteria.</title>
        <authorList>
            <person name="Hendrix J."/>
            <person name="Epperson L.E."/>
            <person name="Tong E.I."/>
            <person name="Chan Y.L."/>
            <person name="Hasan N.A."/>
            <person name="Dawrs S.N."/>
            <person name="Norton G.J."/>
            <person name="Virdi R."/>
            <person name="Crooks J.L."/>
            <person name="Chan E.D."/>
            <person name="Honda J.R."/>
            <person name="Strong M."/>
        </authorList>
    </citation>
    <scope>NUCLEOTIDE SEQUENCE [LARGE SCALE GENOMIC DNA]</scope>
    <source>
        <strain evidence="2 3">NJH_HI04-1</strain>
    </source>
</reference>
<name>A0ABV0A552_9HYPH</name>